<evidence type="ECO:0000256" key="2">
    <source>
        <dbReference type="ARBA" id="ARBA00022670"/>
    </source>
</evidence>
<dbReference type="GO" id="GO:0030198">
    <property type="term" value="P:extracellular matrix organization"/>
    <property type="evidence" value="ECO:0007669"/>
    <property type="project" value="TreeGrafter"/>
</dbReference>
<dbReference type="PIRSF" id="PIRSF001191">
    <property type="entry name" value="Peptidase_M10A_matrix"/>
    <property type="match status" value="1"/>
</dbReference>
<evidence type="ECO:0000256" key="1">
    <source>
        <dbReference type="ARBA" id="ARBA00010370"/>
    </source>
</evidence>
<sequence>MIAFLSGYCDCKKSYKPVSDSAAKKYLQTFGYVGTSNMLNASPNSMGGGNVEDTLSVFKKAIKKFQEFAGLLPTGQLDEATKTKMAEPRCGVVDVMTSAFTWDKTDLTYSIESFSTDLPREEVRDAIAKAYKMWSDVTPLNFREVPSNGDIRVKFGAGSHGDPWPFDGSGGVLAHATFPKSGYLHFDEDEDWAYKDHNKLINYQYIDLLSVAIHEAGHTLGLEHSRDKNAIMAPFYQDVVDRYGNYVESKLARDDIEKIQDLYGLQEPKKKKQLFLVRGTAYLFSSTKVYEIQNNKVIDVHSLKQLFPNGPPYTQGAFGNRETDTTYLFHDRKVYSYKYDDRRRSFKLENGYPKRLPFSLKFNPMGAFRWSDNQDYLFNANDYAVYNDEVNGIRTQGRVPERFKNFPRLEAIRGKLIQHKNAQQILKRFLRYT</sequence>
<dbReference type="InterPro" id="IPR024079">
    <property type="entry name" value="MetalloPept_cat_dom_sf"/>
</dbReference>
<evidence type="ECO:0000256" key="10">
    <source>
        <dbReference type="PIRSR" id="PIRSR621190-4"/>
    </source>
</evidence>
<keyword evidence="3 8" id="KW-0479">Metal-binding</keyword>
<dbReference type="InterPro" id="IPR021190">
    <property type="entry name" value="Pept_M10A"/>
</dbReference>
<evidence type="ECO:0000256" key="6">
    <source>
        <dbReference type="ARBA" id="ARBA00023049"/>
    </source>
</evidence>
<evidence type="ECO:0000256" key="9">
    <source>
        <dbReference type="PIRSR" id="PIRSR621190-2"/>
    </source>
</evidence>
<protein>
    <submittedName>
        <fullName evidence="15">ZnMc domain-containing protein</fullName>
    </submittedName>
</protein>
<keyword evidence="14" id="KW-1185">Reference proteome</keyword>
<feature type="domain" description="Peptidase metallopeptidase" evidence="12">
    <location>
        <begin position="98"/>
        <end position="265"/>
    </location>
</feature>
<dbReference type="WBParaSite" id="EVEC_0000723801-mRNA-1">
    <property type="protein sequence ID" value="EVEC_0000723801-mRNA-1"/>
    <property type="gene ID" value="EVEC_0000723801"/>
</dbReference>
<dbReference type="SUPFAM" id="SSF47090">
    <property type="entry name" value="PGBD-like"/>
    <property type="match status" value="1"/>
</dbReference>
<evidence type="ECO:0000256" key="5">
    <source>
        <dbReference type="ARBA" id="ARBA00022833"/>
    </source>
</evidence>
<dbReference type="SMART" id="SM00235">
    <property type="entry name" value="ZnMc"/>
    <property type="match status" value="1"/>
</dbReference>
<gene>
    <name evidence="13" type="ORF">EVEC_LOCUS6759</name>
</gene>
<proteinExistence type="inferred from homology"/>
<dbReference type="PANTHER" id="PTHR10201:SF329">
    <property type="entry name" value="MATRIX METALLOPROTEINASE-C"/>
    <property type="match status" value="1"/>
</dbReference>
<feature type="binding site" evidence="9">
    <location>
        <position position="190"/>
    </location>
    <ligand>
        <name>Ca(2+)</name>
        <dbReference type="ChEBI" id="CHEBI:29108"/>
        <label>1</label>
    </ligand>
</feature>
<feature type="binding site" evidence="8">
    <location>
        <position position="218"/>
    </location>
    <ligand>
        <name>Zn(2+)</name>
        <dbReference type="ChEBI" id="CHEBI:29105"/>
        <label>2</label>
        <note>catalytic</note>
    </ligand>
</feature>
<feature type="binding site" evidence="9">
    <location>
        <position position="167"/>
    </location>
    <ligand>
        <name>Ca(2+)</name>
        <dbReference type="ChEBI" id="CHEBI:29108"/>
        <label>3</label>
    </ligand>
</feature>
<keyword evidence="4" id="KW-0378">Hydrolase</keyword>
<dbReference type="SUPFAM" id="SSF50923">
    <property type="entry name" value="Hemopexin-like domain"/>
    <property type="match status" value="1"/>
</dbReference>
<accession>A0A0N4V9W1</accession>
<dbReference type="Pfam" id="PF01471">
    <property type="entry name" value="PG_binding_1"/>
    <property type="match status" value="1"/>
</dbReference>
<feature type="binding site" evidence="9">
    <location>
        <position position="187"/>
    </location>
    <ligand>
        <name>Ca(2+)</name>
        <dbReference type="ChEBI" id="CHEBI:29108"/>
        <label>3</label>
    </ligand>
</feature>
<comment type="cofactor">
    <cofactor evidence="9">
        <name>Ca(2+)</name>
        <dbReference type="ChEBI" id="CHEBI:29108"/>
    </cofactor>
    <text evidence="9">Can bind about 5 Ca(2+) ions per subunit.</text>
</comment>
<feature type="binding site" evidence="9">
    <location>
        <position position="160"/>
    </location>
    <ligand>
        <name>Zn(2+)</name>
        <dbReference type="ChEBI" id="CHEBI:29105"/>
        <label>1</label>
    </ligand>
</feature>
<dbReference type="PANTHER" id="PTHR10201">
    <property type="entry name" value="MATRIX METALLOPROTEINASE"/>
    <property type="match status" value="1"/>
</dbReference>
<dbReference type="OrthoDB" id="406838at2759"/>
<dbReference type="InterPro" id="IPR036365">
    <property type="entry name" value="PGBD-like_sf"/>
</dbReference>
<comment type="similarity">
    <text evidence="1">Belongs to the peptidase M10A family.</text>
</comment>
<evidence type="ECO:0000313" key="14">
    <source>
        <dbReference type="Proteomes" id="UP000274131"/>
    </source>
</evidence>
<dbReference type="SUPFAM" id="SSF55486">
    <property type="entry name" value="Metalloproteases ('zincins'), catalytic domain"/>
    <property type="match status" value="1"/>
</dbReference>
<feature type="short sequence motif" description="Cysteine switch" evidence="11">
    <location>
        <begin position="88"/>
        <end position="95"/>
    </location>
</feature>
<dbReference type="GO" id="GO:0005615">
    <property type="term" value="C:extracellular space"/>
    <property type="evidence" value="ECO:0007669"/>
    <property type="project" value="TreeGrafter"/>
</dbReference>
<evidence type="ECO:0000256" key="3">
    <source>
        <dbReference type="ARBA" id="ARBA00022723"/>
    </source>
</evidence>
<keyword evidence="9" id="KW-0106">Calcium</keyword>
<feature type="binding site" description="in inhibited form" evidence="9">
    <location>
        <position position="90"/>
    </location>
    <ligand>
        <name>Zn(2+)</name>
        <dbReference type="ChEBI" id="CHEBI:29105"/>
        <label>2</label>
        <note>catalytic</note>
    </ligand>
</feature>
<feature type="binding site" evidence="9">
    <location>
        <position position="168"/>
    </location>
    <ligand>
        <name>Ca(2+)</name>
        <dbReference type="ChEBI" id="CHEBI:29108"/>
        <label>3</label>
    </ligand>
</feature>
<feature type="binding site" evidence="9">
    <location>
        <position position="150"/>
    </location>
    <ligand>
        <name>Ca(2+)</name>
        <dbReference type="ChEBI" id="CHEBI:29108"/>
        <label>2</label>
    </ligand>
</feature>
<dbReference type="GO" id="GO:0030574">
    <property type="term" value="P:collagen catabolic process"/>
    <property type="evidence" value="ECO:0007669"/>
    <property type="project" value="TreeGrafter"/>
</dbReference>
<name>A0A0N4V9W1_ENTVE</name>
<dbReference type="Gene3D" id="3.40.390.10">
    <property type="entry name" value="Collagenase (Catalytic Domain)"/>
    <property type="match status" value="1"/>
</dbReference>
<evidence type="ECO:0000259" key="12">
    <source>
        <dbReference type="SMART" id="SM00235"/>
    </source>
</evidence>
<dbReference type="GO" id="GO:0008270">
    <property type="term" value="F:zinc ion binding"/>
    <property type="evidence" value="ECO:0007669"/>
    <property type="project" value="InterPro"/>
</dbReference>
<evidence type="ECO:0000256" key="7">
    <source>
        <dbReference type="PIRSR" id="PIRSR001191-1"/>
    </source>
</evidence>
<feature type="binding site" evidence="9">
    <location>
        <position position="190"/>
    </location>
    <ligand>
        <name>Ca(2+)</name>
        <dbReference type="ChEBI" id="CHEBI:29108"/>
        <label>3</label>
    </ligand>
</feature>
<feature type="binding site" evidence="9">
    <location>
        <position position="117"/>
    </location>
    <ligand>
        <name>Ca(2+)</name>
        <dbReference type="ChEBI" id="CHEBI:29108"/>
        <label>1</label>
    </ligand>
</feature>
<dbReference type="STRING" id="51028.A0A0N4V9W1"/>
<feature type="binding site" evidence="9">
    <location>
        <position position="317"/>
    </location>
    <ligand>
        <name>Ca(2+)</name>
        <dbReference type="ChEBI" id="CHEBI:29108"/>
        <label>5</label>
    </ligand>
</feature>
<feature type="binding site" evidence="9">
    <location>
        <position position="175"/>
    </location>
    <ligand>
        <name>Zn(2+)</name>
        <dbReference type="ChEBI" id="CHEBI:29105"/>
        <label>1</label>
    </ligand>
</feature>
<reference evidence="13 14" key="2">
    <citation type="submission" date="2018-10" db="EMBL/GenBank/DDBJ databases">
        <authorList>
            <consortium name="Pathogen Informatics"/>
        </authorList>
    </citation>
    <scope>NUCLEOTIDE SEQUENCE [LARGE SCALE GENOMIC DNA]</scope>
</reference>
<dbReference type="Pfam" id="PF00413">
    <property type="entry name" value="Peptidase_M10"/>
    <property type="match status" value="1"/>
</dbReference>
<dbReference type="Gene3D" id="2.110.10.10">
    <property type="entry name" value="Hemopexin-like domain"/>
    <property type="match status" value="1"/>
</dbReference>
<dbReference type="InterPro" id="IPR036375">
    <property type="entry name" value="Hemopexin-like_dom_sf"/>
</dbReference>
<dbReference type="InterPro" id="IPR001818">
    <property type="entry name" value="Pept_M10_metallopeptidase"/>
</dbReference>
<dbReference type="InterPro" id="IPR006026">
    <property type="entry name" value="Peptidase_Metallo"/>
</dbReference>
<dbReference type="InterPro" id="IPR002477">
    <property type="entry name" value="Peptidoglycan-bd-like"/>
</dbReference>
<dbReference type="EMBL" id="UXUI01008641">
    <property type="protein sequence ID" value="VDD92008.1"/>
    <property type="molecule type" value="Genomic_DNA"/>
</dbReference>
<dbReference type="PRINTS" id="PR00138">
    <property type="entry name" value="MATRIXIN"/>
</dbReference>
<reference evidence="15" key="1">
    <citation type="submission" date="2017-02" db="UniProtKB">
        <authorList>
            <consortium name="WormBaseParasite"/>
        </authorList>
    </citation>
    <scope>IDENTIFICATION</scope>
</reference>
<feature type="modified residue" description="Phosphotyrosine; by PKDCC" evidence="10">
    <location>
        <position position="352"/>
    </location>
</feature>
<evidence type="ECO:0000256" key="4">
    <source>
        <dbReference type="ARBA" id="ARBA00022801"/>
    </source>
</evidence>
<feature type="binding site" evidence="9">
    <location>
        <position position="185"/>
    </location>
    <ligand>
        <name>Zn(2+)</name>
        <dbReference type="ChEBI" id="CHEBI:29105"/>
        <label>1</label>
    </ligand>
</feature>
<feature type="active site" evidence="7">
    <location>
        <position position="215"/>
    </location>
</feature>
<keyword evidence="5 8" id="KW-0862">Zinc</keyword>
<feature type="binding site" evidence="9">
    <location>
        <position position="232"/>
    </location>
    <ligand>
        <name>Zn(2+)</name>
        <dbReference type="ChEBI" id="CHEBI:29105"/>
        <label>2</label>
        <note>catalytic</note>
    </ligand>
</feature>
<comment type="cofactor">
    <cofactor evidence="9">
        <name>Zn(2+)</name>
        <dbReference type="ChEBI" id="CHEBI:29105"/>
    </cofactor>
    <text evidence="9">Binds 2 Zn(2+) ions per subunit.</text>
</comment>
<keyword evidence="2" id="KW-0645">Protease</keyword>
<evidence type="ECO:0000256" key="8">
    <source>
        <dbReference type="PIRSR" id="PIRSR001191-2"/>
    </source>
</evidence>
<dbReference type="GO" id="GO:0031012">
    <property type="term" value="C:extracellular matrix"/>
    <property type="evidence" value="ECO:0007669"/>
    <property type="project" value="InterPro"/>
</dbReference>
<organism evidence="15">
    <name type="scientific">Enterobius vermicularis</name>
    <name type="common">Human pinworm</name>
    <dbReference type="NCBI Taxonomy" id="51028"/>
    <lineage>
        <taxon>Eukaryota</taxon>
        <taxon>Metazoa</taxon>
        <taxon>Ecdysozoa</taxon>
        <taxon>Nematoda</taxon>
        <taxon>Chromadorea</taxon>
        <taxon>Rhabditida</taxon>
        <taxon>Spirurina</taxon>
        <taxon>Oxyuridomorpha</taxon>
        <taxon>Oxyuroidea</taxon>
        <taxon>Oxyuridae</taxon>
        <taxon>Enterobius</taxon>
    </lineage>
</organism>
<feature type="binding site" evidence="9">
    <location>
        <position position="162"/>
    </location>
    <ligand>
        <name>Zn(2+)</name>
        <dbReference type="ChEBI" id="CHEBI:29105"/>
        <label>1</label>
    </ligand>
</feature>
<evidence type="ECO:0000313" key="15">
    <source>
        <dbReference type="WBParaSite" id="EVEC_0000723801-mRNA-1"/>
    </source>
</evidence>
<dbReference type="GO" id="GO:0006508">
    <property type="term" value="P:proteolysis"/>
    <property type="evidence" value="ECO:0007669"/>
    <property type="project" value="UniProtKB-KW"/>
</dbReference>
<evidence type="ECO:0000313" key="13">
    <source>
        <dbReference type="EMBL" id="VDD92008.1"/>
    </source>
</evidence>
<evidence type="ECO:0000256" key="11">
    <source>
        <dbReference type="PIRSR" id="PIRSR621190-5"/>
    </source>
</evidence>
<keyword evidence="6" id="KW-0482">Metalloprotease</keyword>
<feature type="binding site" evidence="8">
    <location>
        <position position="224"/>
    </location>
    <ligand>
        <name>Zn(2+)</name>
        <dbReference type="ChEBI" id="CHEBI:29105"/>
        <label>2</label>
        <note>catalytic</note>
    </ligand>
</feature>
<dbReference type="GO" id="GO:0004222">
    <property type="term" value="F:metalloendopeptidase activity"/>
    <property type="evidence" value="ECO:0007669"/>
    <property type="project" value="InterPro"/>
</dbReference>
<dbReference type="CDD" id="cd04278">
    <property type="entry name" value="ZnMc_MMP"/>
    <property type="match status" value="1"/>
</dbReference>
<dbReference type="AlphaFoldDB" id="A0A0N4V9W1"/>
<dbReference type="InterPro" id="IPR033739">
    <property type="entry name" value="M10A_MMP"/>
</dbReference>
<dbReference type="Proteomes" id="UP000274131">
    <property type="component" value="Unassembled WGS sequence"/>
</dbReference>
<feature type="binding site" evidence="8">
    <location>
        <position position="214"/>
    </location>
    <ligand>
        <name>Zn(2+)</name>
        <dbReference type="ChEBI" id="CHEBI:29105"/>
        <label>2</label>
        <note>catalytic</note>
    </ligand>
</feature>